<keyword evidence="2" id="KW-1185">Reference proteome</keyword>
<dbReference type="RefSeq" id="WP_378389869.1">
    <property type="nucleotide sequence ID" value="NZ_JBHLWM010000006.1"/>
</dbReference>
<dbReference type="EMBL" id="JBHLWM010000006">
    <property type="protein sequence ID" value="MFC0242171.1"/>
    <property type="molecule type" value="Genomic_DNA"/>
</dbReference>
<proteinExistence type="predicted"/>
<protein>
    <submittedName>
        <fullName evidence="1">Uncharacterized protein</fullName>
    </submittedName>
</protein>
<name>A0ABV6EVB4_9BRAD</name>
<evidence type="ECO:0000313" key="1">
    <source>
        <dbReference type="EMBL" id="MFC0242171.1"/>
    </source>
</evidence>
<comment type="caution">
    <text evidence="1">The sequence shown here is derived from an EMBL/GenBank/DDBJ whole genome shotgun (WGS) entry which is preliminary data.</text>
</comment>
<reference evidence="1 2" key="1">
    <citation type="submission" date="2024-09" db="EMBL/GenBank/DDBJ databases">
        <authorList>
            <person name="Sun Q."/>
            <person name="Mori K."/>
        </authorList>
    </citation>
    <scope>NUCLEOTIDE SEQUENCE [LARGE SCALE GENOMIC DNA]</scope>
    <source>
        <strain evidence="1 2">KCTC 23279</strain>
    </source>
</reference>
<evidence type="ECO:0000313" key="2">
    <source>
        <dbReference type="Proteomes" id="UP001589775"/>
    </source>
</evidence>
<dbReference type="Proteomes" id="UP001589775">
    <property type="component" value="Unassembled WGS sequence"/>
</dbReference>
<gene>
    <name evidence="1" type="ORF">ACFFJ6_16890</name>
</gene>
<accession>A0ABV6EVB4</accession>
<organism evidence="1 2">
    <name type="scientific">Rhodopseudomonas telluris</name>
    <dbReference type="NCBI Taxonomy" id="644215"/>
    <lineage>
        <taxon>Bacteria</taxon>
        <taxon>Pseudomonadati</taxon>
        <taxon>Pseudomonadota</taxon>
        <taxon>Alphaproteobacteria</taxon>
        <taxon>Hyphomicrobiales</taxon>
        <taxon>Nitrobacteraceae</taxon>
        <taxon>Rhodopseudomonas</taxon>
    </lineage>
</organism>
<sequence>MTQTSDTPSRRCDLCAGEMKLLGRLPRRANQAQRLVFRCSCCDNVVQEQA</sequence>